<evidence type="ECO:0000256" key="5">
    <source>
        <dbReference type="ARBA" id="ARBA00023134"/>
    </source>
</evidence>
<dbReference type="CDD" id="cd22534">
    <property type="entry name" value="KH-II_Era"/>
    <property type="match status" value="1"/>
</dbReference>
<dbReference type="Gene3D" id="3.30.300.20">
    <property type="match status" value="1"/>
</dbReference>
<feature type="domain" description="Era-type G" evidence="10">
    <location>
        <begin position="7"/>
        <end position="188"/>
    </location>
</feature>
<evidence type="ECO:0000256" key="1">
    <source>
        <dbReference type="ARBA" id="ARBA00007921"/>
    </source>
</evidence>
<sequence>MTDQAQKCGVVAVLGAPNAGKSTFVNLMVGAKVSIVTHKVQTTRARIRGVAVHDDTQIVYVDTPGIFNAKRGLDKAMVTAAWDAIEGADEVLLLVDAPAYLSTMNEDASPAAMKAAEDTDRIIAGLKEAGKKAVLVLNKIDRMPRPPLLHLAKVLNEEGLFTETFMISAKKKRGTEDLQKWLVERMPEGPHLYPEDQLSDINDRMMAAEITREKLFLRLHEELPYSLTVETDMWERTKRGELRLEQTIYVDRDSQKKLVLGHKGRTIAHVGKTAREEMQEIFGETVHLFLYVKVREGWADEKERLRNMGLDV</sequence>
<feature type="region of interest" description="G5" evidence="7">
    <location>
        <begin position="167"/>
        <end position="169"/>
    </location>
</feature>
<feature type="binding site" evidence="6">
    <location>
        <begin position="15"/>
        <end position="22"/>
    </location>
    <ligand>
        <name>GTP</name>
        <dbReference type="ChEBI" id="CHEBI:37565"/>
    </ligand>
</feature>
<keyword evidence="6" id="KW-1003">Cell membrane</keyword>
<dbReference type="InterPro" id="IPR027417">
    <property type="entry name" value="P-loop_NTPase"/>
</dbReference>
<evidence type="ECO:0000259" key="9">
    <source>
        <dbReference type="PROSITE" id="PS50823"/>
    </source>
</evidence>
<dbReference type="InterPro" id="IPR030388">
    <property type="entry name" value="G_ERA_dom"/>
</dbReference>
<keyword evidence="6" id="KW-0690">Ribosome biogenesis</keyword>
<keyword evidence="6" id="KW-0963">Cytoplasm</keyword>
<feature type="region of interest" description="G4" evidence="7">
    <location>
        <begin position="138"/>
        <end position="141"/>
    </location>
</feature>
<dbReference type="NCBIfam" id="TIGR00436">
    <property type="entry name" value="era"/>
    <property type="match status" value="1"/>
</dbReference>
<dbReference type="SUPFAM" id="SSF54814">
    <property type="entry name" value="Prokaryotic type KH domain (KH-domain type II)"/>
    <property type="match status" value="1"/>
</dbReference>
<comment type="subunit">
    <text evidence="6">Monomer.</text>
</comment>
<evidence type="ECO:0000259" key="10">
    <source>
        <dbReference type="PROSITE" id="PS51713"/>
    </source>
</evidence>
<dbReference type="Pfam" id="PF07650">
    <property type="entry name" value="KH_2"/>
    <property type="match status" value="1"/>
</dbReference>
<feature type="region of interest" description="G2" evidence="7">
    <location>
        <begin position="41"/>
        <end position="45"/>
    </location>
</feature>
<evidence type="ECO:0000313" key="12">
    <source>
        <dbReference type="Proteomes" id="UP001595607"/>
    </source>
</evidence>
<dbReference type="InterPro" id="IPR004044">
    <property type="entry name" value="KH_dom_type_2"/>
</dbReference>
<evidence type="ECO:0000313" key="11">
    <source>
        <dbReference type="EMBL" id="MFC3303439.1"/>
    </source>
</evidence>
<dbReference type="NCBIfam" id="TIGR00231">
    <property type="entry name" value="small_GTP"/>
    <property type="match status" value="1"/>
</dbReference>
<dbReference type="InterPro" id="IPR005662">
    <property type="entry name" value="GTPase_Era-like"/>
</dbReference>
<dbReference type="InterPro" id="IPR006073">
    <property type="entry name" value="GTP-bd"/>
</dbReference>
<evidence type="ECO:0000256" key="2">
    <source>
        <dbReference type="ARBA" id="ARBA00020484"/>
    </source>
</evidence>
<dbReference type="PROSITE" id="PS50823">
    <property type="entry name" value="KH_TYPE_2"/>
    <property type="match status" value="1"/>
</dbReference>
<dbReference type="InterPro" id="IPR005225">
    <property type="entry name" value="Small_GTP-bd"/>
</dbReference>
<name>A0ABV7MFP9_9PROT</name>
<dbReference type="NCBIfam" id="NF000908">
    <property type="entry name" value="PRK00089.1"/>
    <property type="match status" value="1"/>
</dbReference>
<dbReference type="Proteomes" id="UP001595607">
    <property type="component" value="Unassembled WGS sequence"/>
</dbReference>
<dbReference type="HAMAP" id="MF_00367">
    <property type="entry name" value="GTPase_Era"/>
    <property type="match status" value="1"/>
</dbReference>
<keyword evidence="3 6" id="KW-0547">Nucleotide-binding</keyword>
<proteinExistence type="inferred from homology"/>
<feature type="binding site" evidence="6">
    <location>
        <begin position="138"/>
        <end position="141"/>
    </location>
    <ligand>
        <name>GTP</name>
        <dbReference type="ChEBI" id="CHEBI:37565"/>
    </ligand>
</feature>
<keyword evidence="5 6" id="KW-0342">GTP-binding</keyword>
<dbReference type="InterPro" id="IPR015946">
    <property type="entry name" value="KH_dom-like_a/b"/>
</dbReference>
<dbReference type="PANTHER" id="PTHR42698:SF1">
    <property type="entry name" value="GTPASE ERA, MITOCHONDRIAL"/>
    <property type="match status" value="1"/>
</dbReference>
<evidence type="ECO:0000256" key="7">
    <source>
        <dbReference type="PROSITE-ProRule" id="PRU01050"/>
    </source>
</evidence>
<feature type="region of interest" description="G1" evidence="7">
    <location>
        <begin position="15"/>
        <end position="22"/>
    </location>
</feature>
<evidence type="ECO:0000256" key="3">
    <source>
        <dbReference type="ARBA" id="ARBA00022741"/>
    </source>
</evidence>
<dbReference type="Pfam" id="PF01926">
    <property type="entry name" value="MMR_HSR1"/>
    <property type="match status" value="1"/>
</dbReference>
<evidence type="ECO:0000256" key="4">
    <source>
        <dbReference type="ARBA" id="ARBA00022884"/>
    </source>
</evidence>
<evidence type="ECO:0000256" key="8">
    <source>
        <dbReference type="RuleBase" id="RU003761"/>
    </source>
</evidence>
<dbReference type="InterPro" id="IPR009019">
    <property type="entry name" value="KH_sf_prok-type"/>
</dbReference>
<dbReference type="Gene3D" id="3.40.50.300">
    <property type="entry name" value="P-loop containing nucleotide triphosphate hydrolases"/>
    <property type="match status" value="1"/>
</dbReference>
<accession>A0ABV7MFP9</accession>
<organism evidence="11 12">
    <name type="scientific">Parvularcula lutaonensis</name>
    <dbReference type="NCBI Taxonomy" id="491923"/>
    <lineage>
        <taxon>Bacteria</taxon>
        <taxon>Pseudomonadati</taxon>
        <taxon>Pseudomonadota</taxon>
        <taxon>Alphaproteobacteria</taxon>
        <taxon>Parvularculales</taxon>
        <taxon>Parvularculaceae</taxon>
        <taxon>Parvularcula</taxon>
    </lineage>
</organism>
<gene>
    <name evidence="6 11" type="primary">era</name>
    <name evidence="11" type="ORF">ACFONP_11925</name>
</gene>
<feature type="domain" description="KH type-2" evidence="9">
    <location>
        <begin position="219"/>
        <end position="296"/>
    </location>
</feature>
<comment type="caution">
    <text evidence="11">The sequence shown here is derived from an EMBL/GenBank/DDBJ whole genome shotgun (WGS) entry which is preliminary data.</text>
</comment>
<dbReference type="PANTHER" id="PTHR42698">
    <property type="entry name" value="GTPASE ERA"/>
    <property type="match status" value="1"/>
</dbReference>
<evidence type="ECO:0000256" key="6">
    <source>
        <dbReference type="HAMAP-Rule" id="MF_00367"/>
    </source>
</evidence>
<comment type="subcellular location">
    <subcellularLocation>
        <location evidence="6">Cytoplasm</location>
    </subcellularLocation>
    <subcellularLocation>
        <location evidence="6">Cell membrane</location>
        <topology evidence="6">Peripheral membrane protein</topology>
    </subcellularLocation>
</comment>
<feature type="binding site" evidence="6">
    <location>
        <begin position="62"/>
        <end position="66"/>
    </location>
    <ligand>
        <name>GTP</name>
        <dbReference type="ChEBI" id="CHEBI:37565"/>
    </ligand>
</feature>
<keyword evidence="6" id="KW-0472">Membrane</keyword>
<comment type="similarity">
    <text evidence="1 6 7 8">Belongs to the TRAFAC class TrmE-Era-EngA-EngB-Septin-like GTPase superfamily. Era GTPase family.</text>
</comment>
<reference evidence="12" key="1">
    <citation type="journal article" date="2019" name="Int. J. Syst. Evol. Microbiol.">
        <title>The Global Catalogue of Microorganisms (GCM) 10K type strain sequencing project: providing services to taxonomists for standard genome sequencing and annotation.</title>
        <authorList>
            <consortium name="The Broad Institute Genomics Platform"/>
            <consortium name="The Broad Institute Genome Sequencing Center for Infectious Disease"/>
            <person name="Wu L."/>
            <person name="Ma J."/>
        </authorList>
    </citation>
    <scope>NUCLEOTIDE SEQUENCE [LARGE SCALE GENOMIC DNA]</scope>
    <source>
        <strain evidence="12">KCTC 22245</strain>
    </source>
</reference>
<keyword evidence="6" id="KW-0699">rRNA-binding</keyword>
<keyword evidence="12" id="KW-1185">Reference proteome</keyword>
<dbReference type="PROSITE" id="PS51713">
    <property type="entry name" value="G_ERA"/>
    <property type="match status" value="1"/>
</dbReference>
<dbReference type="EMBL" id="JBHRVA010000003">
    <property type="protein sequence ID" value="MFC3303439.1"/>
    <property type="molecule type" value="Genomic_DNA"/>
</dbReference>
<comment type="function">
    <text evidence="6">An essential GTPase that binds both GDP and GTP, with rapid nucleotide exchange. Plays a role in 16S rRNA processing and 30S ribosomal subunit biogenesis and possibly also in cell cycle regulation and energy metabolism.</text>
</comment>
<protein>
    <recommendedName>
        <fullName evidence="2 6">GTPase Era</fullName>
    </recommendedName>
</protein>
<feature type="region of interest" description="G3" evidence="7">
    <location>
        <begin position="62"/>
        <end position="65"/>
    </location>
</feature>
<dbReference type="CDD" id="cd04163">
    <property type="entry name" value="Era"/>
    <property type="match status" value="1"/>
</dbReference>
<dbReference type="RefSeq" id="WP_189576012.1">
    <property type="nucleotide sequence ID" value="NZ_BMXU01000002.1"/>
</dbReference>
<dbReference type="SUPFAM" id="SSF52540">
    <property type="entry name" value="P-loop containing nucleoside triphosphate hydrolases"/>
    <property type="match status" value="1"/>
</dbReference>
<keyword evidence="4 6" id="KW-0694">RNA-binding</keyword>